<dbReference type="InterPro" id="IPR050122">
    <property type="entry name" value="RTK"/>
</dbReference>
<dbReference type="GO" id="GO:0007169">
    <property type="term" value="P:cell surface receptor protein tyrosine kinase signaling pathway"/>
    <property type="evidence" value="ECO:0007669"/>
    <property type="project" value="TreeGrafter"/>
</dbReference>
<dbReference type="AlphaFoldDB" id="A0A6A5FXB0"/>
<dbReference type="InterPro" id="IPR000719">
    <property type="entry name" value="Prot_kinase_dom"/>
</dbReference>
<proteinExistence type="predicted"/>
<evidence type="ECO:0000259" key="1">
    <source>
        <dbReference type="PROSITE" id="PS50011"/>
    </source>
</evidence>
<dbReference type="RefSeq" id="XP_003109747.2">
    <property type="nucleotide sequence ID" value="XM_003109699.2"/>
</dbReference>
<dbReference type="CTD" id="9803485"/>
<feature type="domain" description="Protein kinase" evidence="1">
    <location>
        <begin position="42"/>
        <end position="230"/>
    </location>
</feature>
<dbReference type="Gene3D" id="3.30.200.20">
    <property type="entry name" value="Phosphorylase Kinase, domain 1"/>
    <property type="match status" value="1"/>
</dbReference>
<dbReference type="Proteomes" id="UP000483820">
    <property type="component" value="Chromosome X"/>
</dbReference>
<dbReference type="GeneID" id="9803485"/>
<dbReference type="Gene3D" id="1.10.510.10">
    <property type="entry name" value="Transferase(Phosphotransferase) domain 1"/>
    <property type="match status" value="1"/>
</dbReference>
<dbReference type="GO" id="GO:0043235">
    <property type="term" value="C:receptor complex"/>
    <property type="evidence" value="ECO:0007669"/>
    <property type="project" value="TreeGrafter"/>
</dbReference>
<dbReference type="GO" id="GO:0005524">
    <property type="term" value="F:ATP binding"/>
    <property type="evidence" value="ECO:0007669"/>
    <property type="project" value="InterPro"/>
</dbReference>
<evidence type="ECO:0000313" key="2">
    <source>
        <dbReference type="EMBL" id="KAF1747226.1"/>
    </source>
</evidence>
<sequence length="230" mass="26089">MLEESLKNGRPTVRAMNTPTNDQLLLKSSAIDKKYYLNLRDLEFITKIGSCQFGSVQMGILKKVNHETCVFGTMVAIKSNQLPRNRTELEMLVEKVKMLAFMEPHPNILPLIGTVINDISRAGMLYIVTPLAKYKDLRTFLISKKPPPRNYKNIGKGEKEKLMNAEEVTLTKSDLTAFGLQLADGMEFLARVPCVHRDLACRNILVTENKTIQIGDFGLAKKFNEKYCYK</sequence>
<dbReference type="GO" id="GO:0004714">
    <property type="term" value="F:transmembrane receptor protein tyrosine kinase activity"/>
    <property type="evidence" value="ECO:0007669"/>
    <property type="project" value="TreeGrafter"/>
</dbReference>
<dbReference type="PANTHER" id="PTHR24416:SF602">
    <property type="entry name" value="PROTEIN VER-1-RELATED"/>
    <property type="match status" value="1"/>
</dbReference>
<dbReference type="SMART" id="SM00219">
    <property type="entry name" value="TyrKc"/>
    <property type="match status" value="1"/>
</dbReference>
<organism evidence="2 3">
    <name type="scientific">Caenorhabditis remanei</name>
    <name type="common">Caenorhabditis vulgaris</name>
    <dbReference type="NCBI Taxonomy" id="31234"/>
    <lineage>
        <taxon>Eukaryota</taxon>
        <taxon>Metazoa</taxon>
        <taxon>Ecdysozoa</taxon>
        <taxon>Nematoda</taxon>
        <taxon>Chromadorea</taxon>
        <taxon>Rhabditida</taxon>
        <taxon>Rhabditina</taxon>
        <taxon>Rhabditomorpha</taxon>
        <taxon>Rhabditoidea</taxon>
        <taxon>Rhabditidae</taxon>
        <taxon>Peloderinae</taxon>
        <taxon>Caenorhabditis</taxon>
    </lineage>
</organism>
<dbReference type="EMBL" id="WUAV01000006">
    <property type="protein sequence ID" value="KAF1747226.1"/>
    <property type="molecule type" value="Genomic_DNA"/>
</dbReference>
<dbReference type="SUPFAM" id="SSF56112">
    <property type="entry name" value="Protein kinase-like (PK-like)"/>
    <property type="match status" value="1"/>
</dbReference>
<protein>
    <recommendedName>
        <fullName evidence="1">Protein kinase domain-containing protein</fullName>
    </recommendedName>
</protein>
<dbReference type="GO" id="GO:0005886">
    <property type="term" value="C:plasma membrane"/>
    <property type="evidence" value="ECO:0007669"/>
    <property type="project" value="TreeGrafter"/>
</dbReference>
<dbReference type="InterPro" id="IPR020635">
    <property type="entry name" value="Tyr_kinase_cat_dom"/>
</dbReference>
<gene>
    <name evidence="2" type="ORF">GCK72_023688</name>
</gene>
<dbReference type="PROSITE" id="PS00109">
    <property type="entry name" value="PROTEIN_KINASE_TYR"/>
    <property type="match status" value="1"/>
</dbReference>
<dbReference type="Pfam" id="PF07714">
    <property type="entry name" value="PK_Tyr_Ser-Thr"/>
    <property type="match status" value="1"/>
</dbReference>
<reference evidence="2 3" key="1">
    <citation type="submission" date="2019-12" db="EMBL/GenBank/DDBJ databases">
        <title>Chromosome-level assembly of the Caenorhabditis remanei genome.</title>
        <authorList>
            <person name="Teterina A.A."/>
            <person name="Willis J.H."/>
            <person name="Phillips P.C."/>
        </authorList>
    </citation>
    <scope>NUCLEOTIDE SEQUENCE [LARGE SCALE GENOMIC DNA]</scope>
    <source>
        <strain evidence="2 3">PX506</strain>
        <tissue evidence="2">Whole organism</tissue>
    </source>
</reference>
<name>A0A6A5FXB0_CAERE</name>
<evidence type="ECO:0000313" key="3">
    <source>
        <dbReference type="Proteomes" id="UP000483820"/>
    </source>
</evidence>
<dbReference type="PROSITE" id="PS50011">
    <property type="entry name" value="PROTEIN_KINASE_DOM"/>
    <property type="match status" value="1"/>
</dbReference>
<accession>A0A6A5FXB0</accession>
<dbReference type="KEGG" id="crq:GCK72_023688"/>
<dbReference type="InterPro" id="IPR001245">
    <property type="entry name" value="Ser-Thr/Tyr_kinase_cat_dom"/>
</dbReference>
<comment type="caution">
    <text evidence="2">The sequence shown here is derived from an EMBL/GenBank/DDBJ whole genome shotgun (WGS) entry which is preliminary data.</text>
</comment>
<dbReference type="InterPro" id="IPR008266">
    <property type="entry name" value="Tyr_kinase_AS"/>
</dbReference>
<dbReference type="InterPro" id="IPR011009">
    <property type="entry name" value="Kinase-like_dom_sf"/>
</dbReference>
<dbReference type="PANTHER" id="PTHR24416">
    <property type="entry name" value="TYROSINE-PROTEIN KINASE RECEPTOR"/>
    <property type="match status" value="1"/>
</dbReference>